<gene>
    <name evidence="2" type="ORF">FA14DRAFT_52808</name>
</gene>
<dbReference type="Pfam" id="PF12697">
    <property type="entry name" value="Abhydrolase_6"/>
    <property type="match status" value="1"/>
</dbReference>
<evidence type="ECO:0000259" key="1">
    <source>
        <dbReference type="Pfam" id="PF12697"/>
    </source>
</evidence>
<dbReference type="InParanoid" id="A0A316VF01"/>
<dbReference type="GeneID" id="37024258"/>
<dbReference type="SUPFAM" id="SSF53474">
    <property type="entry name" value="alpha/beta-Hydrolases"/>
    <property type="match status" value="1"/>
</dbReference>
<accession>A0A316VF01</accession>
<dbReference type="EMBL" id="KZ819603">
    <property type="protein sequence ID" value="PWN36207.1"/>
    <property type="molecule type" value="Genomic_DNA"/>
</dbReference>
<evidence type="ECO:0000313" key="2">
    <source>
        <dbReference type="EMBL" id="PWN36207.1"/>
    </source>
</evidence>
<dbReference type="AlphaFoldDB" id="A0A316VF01"/>
<name>A0A316VF01_9BASI</name>
<dbReference type="Gene3D" id="3.40.50.1820">
    <property type="entry name" value="alpha/beta hydrolase"/>
    <property type="match status" value="1"/>
</dbReference>
<protein>
    <recommendedName>
        <fullName evidence="1">AB hydrolase-1 domain-containing protein</fullName>
    </recommendedName>
</protein>
<dbReference type="InterPro" id="IPR000073">
    <property type="entry name" value="AB_hydrolase_1"/>
</dbReference>
<sequence>MSDSEKFLQFKLIRLSSDLDHALSIAYEPGTLNTPLIVFMNGLLLPSSSFRPAVEQFIELVKSDQGESRLPGILLWDRYGQGLSDKQEKTHDAHDVVETLHELLTHIAGHDEEDRPIIFVANSIGCPLARMYAEKYPSCIRAFLFLDSMMASSDFVSIFNEPQDNEEASRLLPEEREGLRIGREKMRAIFHPSVTNAEGFDRSRLPEQVPFCDRPKFQDDPFLTVMGHDHAFFAADTEEKLGINAFVVDKYMNAEWDKYNQGLLKLTKPDHARGTIRPKNASHFIQISNPDVVAQELHLLYEKVLKAESD</sequence>
<reference evidence="2 3" key="1">
    <citation type="journal article" date="2018" name="Mol. Biol. Evol.">
        <title>Broad Genomic Sampling Reveals a Smut Pathogenic Ancestry of the Fungal Clade Ustilaginomycotina.</title>
        <authorList>
            <person name="Kijpornyongpan T."/>
            <person name="Mondo S.J."/>
            <person name="Barry K."/>
            <person name="Sandor L."/>
            <person name="Lee J."/>
            <person name="Lipzen A."/>
            <person name="Pangilinan J."/>
            <person name="LaButti K."/>
            <person name="Hainaut M."/>
            <person name="Henrissat B."/>
            <person name="Grigoriev I.V."/>
            <person name="Spatafora J.W."/>
            <person name="Aime M.C."/>
        </authorList>
    </citation>
    <scope>NUCLEOTIDE SEQUENCE [LARGE SCALE GENOMIC DNA]</scope>
    <source>
        <strain evidence="2 3">MCA 3882</strain>
    </source>
</reference>
<dbReference type="RefSeq" id="XP_025356509.1">
    <property type="nucleotide sequence ID" value="XM_025502477.1"/>
</dbReference>
<dbReference type="OrthoDB" id="3466836at2759"/>
<organism evidence="2 3">
    <name type="scientific">Meira miltonrushii</name>
    <dbReference type="NCBI Taxonomy" id="1280837"/>
    <lineage>
        <taxon>Eukaryota</taxon>
        <taxon>Fungi</taxon>
        <taxon>Dikarya</taxon>
        <taxon>Basidiomycota</taxon>
        <taxon>Ustilaginomycotina</taxon>
        <taxon>Exobasidiomycetes</taxon>
        <taxon>Exobasidiales</taxon>
        <taxon>Brachybasidiaceae</taxon>
        <taxon>Meira</taxon>
    </lineage>
</organism>
<evidence type="ECO:0000313" key="3">
    <source>
        <dbReference type="Proteomes" id="UP000245771"/>
    </source>
</evidence>
<dbReference type="InterPro" id="IPR029058">
    <property type="entry name" value="AB_hydrolase_fold"/>
</dbReference>
<dbReference type="Proteomes" id="UP000245771">
    <property type="component" value="Unassembled WGS sequence"/>
</dbReference>
<proteinExistence type="predicted"/>
<feature type="domain" description="AB hydrolase-1" evidence="1">
    <location>
        <begin position="37"/>
        <end position="295"/>
    </location>
</feature>
<keyword evidence="3" id="KW-1185">Reference proteome</keyword>